<accession>A0A6H1ZHW0</accession>
<dbReference type="EMBL" id="MT144032">
    <property type="protein sequence ID" value="QJA47118.1"/>
    <property type="molecule type" value="Genomic_DNA"/>
</dbReference>
<name>A0A6H1ZHW0_9ZZZZ</name>
<feature type="region of interest" description="Disordered" evidence="1">
    <location>
        <begin position="531"/>
        <end position="591"/>
    </location>
</feature>
<reference evidence="2" key="1">
    <citation type="submission" date="2020-03" db="EMBL/GenBank/DDBJ databases">
        <title>The deep terrestrial virosphere.</title>
        <authorList>
            <person name="Holmfeldt K."/>
            <person name="Nilsson E."/>
            <person name="Simone D."/>
            <person name="Lopez-Fernandez M."/>
            <person name="Wu X."/>
            <person name="de Brujin I."/>
            <person name="Lundin D."/>
            <person name="Andersson A."/>
            <person name="Bertilsson S."/>
            <person name="Dopson M."/>
        </authorList>
    </citation>
    <scope>NUCLEOTIDE SEQUENCE</scope>
    <source>
        <strain evidence="2">TM448A00604</strain>
        <strain evidence="3">TM448B00314</strain>
    </source>
</reference>
<evidence type="ECO:0000313" key="3">
    <source>
        <dbReference type="EMBL" id="QJH94980.1"/>
    </source>
</evidence>
<evidence type="ECO:0000256" key="1">
    <source>
        <dbReference type="SAM" id="MobiDB-lite"/>
    </source>
</evidence>
<gene>
    <name evidence="2" type="ORF">TM448A00604_0013</name>
    <name evidence="3" type="ORF">TM448B00314_0040</name>
</gene>
<dbReference type="AlphaFoldDB" id="A0A6H1ZHW0"/>
<protein>
    <recommendedName>
        <fullName evidence="4">Portal protein</fullName>
    </recommendedName>
</protein>
<sequence>MAFSEAQDIINAVSAFQNDTMFKDRQTRWETDFNLWRLKAYDAGKGYYSYTTNMPRVFADKVISMLTNSKLLIQIPEELLTDAEQHTASNVERFWYGCFNMNDEMLLLMPQRSKLLGQMAWHACLRGGFGLLVYAHKTEDGNTFPMIRVWDLYNMAYGFDSKGITWAANKYKIPREQADKEYGVTATSLSTSSIGNLVDCIDYWDREKYGLIVGGKLVNEFTPHKLDYCPVAVLGAGSLPPVWQENYLYTGTHIGESIFGAARGIFPAMSKTFSDLVTIIRRGVKVPMGLWTATGTTGKITEDVFQVDKAAIIEFREGEDFKPLLPQSMPADTGNAINIMMGEAQRGTFPHTVYGELGFRLSGFAINQLQTSIATIVVPFSECIERAYNIACLWLLKQYTTKSLPAIKVRGRTAKDMAFGYPKAVQIKPTELEGDWHPEVKLVQVFPKDDAQRYQLAGMARDGDIPLLSDRTIRGDFLGVQDPDLEEDQIDREWADRQPINRLMDAYFRAIEVGDMLKANNFLIAVKQLMQPQGQPRQPKRPRTPYQQQALESGEMPVEETGVPPQVMPSEAMRGFPPGAMSARPPSGGEL</sequence>
<proteinExistence type="predicted"/>
<evidence type="ECO:0008006" key="4">
    <source>
        <dbReference type="Google" id="ProtNLM"/>
    </source>
</evidence>
<evidence type="ECO:0000313" key="2">
    <source>
        <dbReference type="EMBL" id="QJA47118.1"/>
    </source>
</evidence>
<organism evidence="2">
    <name type="scientific">viral metagenome</name>
    <dbReference type="NCBI Taxonomy" id="1070528"/>
    <lineage>
        <taxon>unclassified sequences</taxon>
        <taxon>metagenomes</taxon>
        <taxon>organismal metagenomes</taxon>
    </lineage>
</organism>
<dbReference type="EMBL" id="MT144610">
    <property type="protein sequence ID" value="QJH94980.1"/>
    <property type="molecule type" value="Genomic_DNA"/>
</dbReference>